<dbReference type="GO" id="GO:0042910">
    <property type="term" value="F:xenobiotic transmembrane transporter activity"/>
    <property type="evidence" value="ECO:0007669"/>
    <property type="project" value="TreeGrafter"/>
</dbReference>
<feature type="transmembrane region" description="Helical" evidence="1">
    <location>
        <begin position="362"/>
        <end position="383"/>
    </location>
</feature>
<evidence type="ECO:0000313" key="2">
    <source>
        <dbReference type="EMBL" id="SEA22267.1"/>
    </source>
</evidence>
<feature type="transmembrane region" description="Helical" evidence="1">
    <location>
        <begin position="338"/>
        <end position="355"/>
    </location>
</feature>
<dbReference type="OrthoDB" id="9798415at2"/>
<protein>
    <submittedName>
        <fullName evidence="2">Multidrug efflux pump</fullName>
    </submittedName>
</protein>
<proteinExistence type="predicted"/>
<dbReference type="SUPFAM" id="SSF82693">
    <property type="entry name" value="Multidrug efflux transporter AcrB pore domain, PN1, PN2, PC1 and PC2 subdomains"/>
    <property type="match status" value="2"/>
</dbReference>
<dbReference type="PRINTS" id="PR00702">
    <property type="entry name" value="ACRIFLAVINRP"/>
</dbReference>
<keyword evidence="3" id="KW-1185">Reference proteome</keyword>
<keyword evidence="1" id="KW-1133">Transmembrane helix</keyword>
<dbReference type="SUPFAM" id="SSF82714">
    <property type="entry name" value="Multidrug efflux transporter AcrB TolC docking domain, DN and DC subdomains"/>
    <property type="match status" value="1"/>
</dbReference>
<reference evidence="2 3" key="1">
    <citation type="submission" date="2016-10" db="EMBL/GenBank/DDBJ databases">
        <authorList>
            <person name="de Groot N.N."/>
        </authorList>
    </citation>
    <scope>NUCLEOTIDE SEQUENCE [LARGE SCALE GENOMIC DNA]</scope>
    <source>
        <strain evidence="2 3">DSM 15345</strain>
    </source>
</reference>
<dbReference type="Proteomes" id="UP000198703">
    <property type="component" value="Unassembled WGS sequence"/>
</dbReference>
<dbReference type="Pfam" id="PF00873">
    <property type="entry name" value="ACR_tran"/>
    <property type="match status" value="1"/>
</dbReference>
<dbReference type="STRING" id="89524.SAMN05444370_103514"/>
<feature type="transmembrane region" description="Helical" evidence="1">
    <location>
        <begin position="432"/>
        <end position="452"/>
    </location>
</feature>
<feature type="transmembrane region" description="Helical" evidence="1">
    <location>
        <begin position="464"/>
        <end position="493"/>
    </location>
</feature>
<dbReference type="Gene3D" id="3.30.2090.10">
    <property type="entry name" value="Multidrug efflux transporter AcrB TolC docking domain, DN and DC subdomains"/>
    <property type="match status" value="2"/>
</dbReference>
<feature type="transmembrane region" description="Helical" evidence="1">
    <location>
        <begin position="897"/>
        <end position="917"/>
    </location>
</feature>
<feature type="transmembrane region" description="Helical" evidence="1">
    <location>
        <begin position="870"/>
        <end position="890"/>
    </location>
</feature>
<dbReference type="Gene3D" id="3.30.70.1430">
    <property type="entry name" value="Multidrug efflux transporter AcrB pore domain"/>
    <property type="match status" value="2"/>
</dbReference>
<feature type="transmembrane region" description="Helical" evidence="1">
    <location>
        <begin position="923"/>
        <end position="945"/>
    </location>
</feature>
<name>A0A1H3ZF50_9RHOB</name>
<evidence type="ECO:0000256" key="1">
    <source>
        <dbReference type="SAM" id="Phobius"/>
    </source>
</evidence>
<dbReference type="InterPro" id="IPR001036">
    <property type="entry name" value="Acrflvin-R"/>
</dbReference>
<feature type="transmembrane region" description="Helical" evidence="1">
    <location>
        <begin position="1012"/>
        <end position="1033"/>
    </location>
</feature>
<keyword evidence="1" id="KW-0472">Membrane</keyword>
<feature type="transmembrane region" description="Helical" evidence="1">
    <location>
        <begin position="972"/>
        <end position="992"/>
    </location>
</feature>
<accession>A0A1H3ZF50</accession>
<gene>
    <name evidence="2" type="ORF">SAMN05444370_103514</name>
</gene>
<dbReference type="EMBL" id="FNQM01000003">
    <property type="protein sequence ID" value="SEA22267.1"/>
    <property type="molecule type" value="Genomic_DNA"/>
</dbReference>
<dbReference type="PANTHER" id="PTHR32063">
    <property type="match status" value="1"/>
</dbReference>
<dbReference type="Gene3D" id="1.20.1640.10">
    <property type="entry name" value="Multidrug efflux transporter AcrB transmembrane domain"/>
    <property type="match status" value="2"/>
</dbReference>
<dbReference type="PANTHER" id="PTHR32063:SF0">
    <property type="entry name" value="SWARMING MOTILITY PROTEIN SWRC"/>
    <property type="match status" value="1"/>
</dbReference>
<sequence>MTGLVTWAVARARMIVALVLLSIGAGMAAYVGLPKEGSPNIDVPVLYVSVALPGVSAEDSERLLVRPLEAKLRGLEGMKEMQGVASEGHAGLVLEFDFGWDKTRTISQVRALVDEAQAEMPADALEPTINEVNLSAFPILVISLSGSAPERTLQKLARDMQRDLEALTPVLEVGVAGARDELIEVIVDPIKLESYDVTVPELLQVVSANNALVAAGAVESRSGRFSLRVPGNFETAQEINETPVRVSGDRMVTIGDIAEIRRTFEDRTSVARYDGRPTVALQVKKRLGYNIIDAVEEVKARARQIEATWPDALRTSVHVTFSMDQSVEVQDMVGQLEGSVLTAVGLVILVVVLTLGGRSAGLVGLSIPLSFLLTFAVLAAFGMSVNNMVMFGLILAVGMLVDGAIVVSEYADRRMTEGAEPESAYAEAARRMFWPVTASTATTLCAFLPMLFWPGMPGQFMGQLPITLIFVLSASLVVALIFLPVLGGVLGRASVNGGRAMRRLGGRAARPGAAPLPKGARRTLFGRLISLVVTNPLGPALAIGAACGGIYLVYDYYGGHNRGVEFFVETEPQRAILYVRARGNLSLEEKDRLVADVERRVIGVEGVAALFSFAGDGGLQKQGGEGPKDSVGELQFELERWGERRDGKTILAEIVERAQTAPGVIVELAEQKDGPQQGKPIQIRLEGFDWPALQAAAGELSDRLSRIEGLREIEDTRPLPGIDWRVKVDREAAGRFGADVQTIGAVVSLVTRGALLDVMRPDDSDEEIDIRVRFPQGDRVLTTLERVKLRTQMGLVPLSNLLTVTPAPALAEITRMNGSRILVVKANVDPGVNVNEKIAEIAASLQEDPLQSVRPVFQGDQEEQEESQQFLMTAFAGALGLMFAILLAQFNSVYNSVLVLSAVVMSVTGVLIGMMVMDQTFSIIMTGTGIVALAGIVVNNNIVLIDTFQELSRSMPPLEAIVRTAETRIRPVMLTTITTMAGLAPMMFAASINFDGVGPGFAALMAAGPLTAAGWAALYGSIVSVGAPVALWWTQLATAVVFGLGVSTVLTLVVTPSALAARVWFWRGVGWLAVTLAGGAQARADRRLRARSARIAPPEILWEAAPPPPGPIAFPPRAYADAAE</sequence>
<dbReference type="InterPro" id="IPR027463">
    <property type="entry name" value="AcrB_DN_DC_subdom"/>
</dbReference>
<dbReference type="RefSeq" id="WP_093251382.1">
    <property type="nucleotide sequence ID" value="NZ_FNQM01000003.1"/>
</dbReference>
<dbReference type="AlphaFoldDB" id="A0A1H3ZF50"/>
<feature type="transmembrane region" description="Helical" evidence="1">
    <location>
        <begin position="389"/>
        <end position="411"/>
    </location>
</feature>
<evidence type="ECO:0000313" key="3">
    <source>
        <dbReference type="Proteomes" id="UP000198703"/>
    </source>
</evidence>
<dbReference type="Gene3D" id="3.30.70.1440">
    <property type="entry name" value="Multidrug efflux transporter AcrB pore domain"/>
    <property type="match status" value="1"/>
</dbReference>
<dbReference type="GO" id="GO:0005886">
    <property type="term" value="C:plasma membrane"/>
    <property type="evidence" value="ECO:0007669"/>
    <property type="project" value="TreeGrafter"/>
</dbReference>
<dbReference type="Gene3D" id="3.30.70.1320">
    <property type="entry name" value="Multidrug efflux transporter AcrB pore domain like"/>
    <property type="match status" value="1"/>
</dbReference>
<dbReference type="SUPFAM" id="SSF82866">
    <property type="entry name" value="Multidrug efflux transporter AcrB transmembrane domain"/>
    <property type="match status" value="2"/>
</dbReference>
<feature type="transmembrane region" description="Helical" evidence="1">
    <location>
        <begin position="528"/>
        <end position="554"/>
    </location>
</feature>
<organism evidence="2 3">
    <name type="scientific">Rubrimonas cliftonensis</name>
    <dbReference type="NCBI Taxonomy" id="89524"/>
    <lineage>
        <taxon>Bacteria</taxon>
        <taxon>Pseudomonadati</taxon>
        <taxon>Pseudomonadota</taxon>
        <taxon>Alphaproteobacteria</taxon>
        <taxon>Rhodobacterales</taxon>
        <taxon>Paracoccaceae</taxon>
        <taxon>Rubrimonas</taxon>
    </lineage>
</organism>
<feature type="transmembrane region" description="Helical" evidence="1">
    <location>
        <begin position="1065"/>
        <end position="1084"/>
    </location>
</feature>
<keyword evidence="1" id="KW-0812">Transmembrane</keyword>
<feature type="transmembrane region" description="Helical" evidence="1">
    <location>
        <begin position="1040"/>
        <end position="1059"/>
    </location>
</feature>